<dbReference type="PANTHER" id="PTHR34048">
    <property type="entry name" value="LOW-DENSITY RECEPTOR-LIKE PROTEIN"/>
    <property type="match status" value="1"/>
</dbReference>
<name>A0ABP1G5T5_9CHLO</name>
<sequence>MANAVACTAGQGLVLPASQRLSRARHAAPLNAPTVSSRTPQRRASRQQSHIVRAQRDRDGGGFVTGFVVGGAIFGALGFLFAPQISAALLNDEQRLRLPKFLDEEEKSPEATKQDLADKIASLNSAIDDVSAQLKAQDNSAEMAMSSNATQT</sequence>
<protein>
    <submittedName>
        <fullName evidence="3">G10652 protein</fullName>
    </submittedName>
</protein>
<dbReference type="EMBL" id="CAXHTA020000017">
    <property type="protein sequence ID" value="CAL5227646.1"/>
    <property type="molecule type" value="Genomic_DNA"/>
</dbReference>
<gene>
    <name evidence="3" type="primary">g10652</name>
    <name evidence="3" type="ORF">VP750_LOCUS9552</name>
</gene>
<feature type="transmembrane region" description="Helical" evidence="2">
    <location>
        <begin position="63"/>
        <end position="90"/>
    </location>
</feature>
<dbReference type="Proteomes" id="UP001497392">
    <property type="component" value="Unassembled WGS sequence"/>
</dbReference>
<comment type="caution">
    <text evidence="3">The sequence shown here is derived from an EMBL/GenBank/DDBJ whole genome shotgun (WGS) entry which is preliminary data.</text>
</comment>
<keyword evidence="2" id="KW-1133">Transmembrane helix</keyword>
<accession>A0ABP1G5T5</accession>
<keyword evidence="4" id="KW-1185">Reference proteome</keyword>
<feature type="region of interest" description="Disordered" evidence="1">
    <location>
        <begin position="28"/>
        <end position="56"/>
    </location>
</feature>
<evidence type="ECO:0000256" key="2">
    <source>
        <dbReference type="SAM" id="Phobius"/>
    </source>
</evidence>
<evidence type="ECO:0000256" key="1">
    <source>
        <dbReference type="SAM" id="MobiDB-lite"/>
    </source>
</evidence>
<proteinExistence type="predicted"/>
<reference evidence="3 4" key="1">
    <citation type="submission" date="2024-06" db="EMBL/GenBank/DDBJ databases">
        <authorList>
            <person name="Kraege A."/>
            <person name="Thomma B."/>
        </authorList>
    </citation>
    <scope>NUCLEOTIDE SEQUENCE [LARGE SCALE GENOMIC DNA]</scope>
</reference>
<organism evidence="3 4">
    <name type="scientific">Coccomyxa viridis</name>
    <dbReference type="NCBI Taxonomy" id="1274662"/>
    <lineage>
        <taxon>Eukaryota</taxon>
        <taxon>Viridiplantae</taxon>
        <taxon>Chlorophyta</taxon>
        <taxon>core chlorophytes</taxon>
        <taxon>Trebouxiophyceae</taxon>
        <taxon>Trebouxiophyceae incertae sedis</taxon>
        <taxon>Coccomyxaceae</taxon>
        <taxon>Coccomyxa</taxon>
    </lineage>
</organism>
<keyword evidence="2" id="KW-0812">Transmembrane</keyword>
<evidence type="ECO:0000313" key="3">
    <source>
        <dbReference type="EMBL" id="CAL5227646.1"/>
    </source>
</evidence>
<dbReference type="InterPro" id="IPR040377">
    <property type="entry name" value="Ssl2009-like"/>
</dbReference>
<keyword evidence="2" id="KW-0472">Membrane</keyword>
<evidence type="ECO:0000313" key="4">
    <source>
        <dbReference type="Proteomes" id="UP001497392"/>
    </source>
</evidence>
<dbReference type="PANTHER" id="PTHR34048:SF3">
    <property type="entry name" value="LOW-DENSITY RECEPTOR-LIKE PROTEIN"/>
    <property type="match status" value="1"/>
</dbReference>